<protein>
    <submittedName>
        <fullName evidence="9">Anaphase-promoting complex subunit 8</fullName>
    </submittedName>
</protein>
<evidence type="ECO:0000313" key="9">
    <source>
        <dbReference type="EMBL" id="CCH40638.1"/>
    </source>
</evidence>
<dbReference type="Pfam" id="PF13414">
    <property type="entry name" value="TPR_11"/>
    <property type="match status" value="1"/>
</dbReference>
<evidence type="ECO:0000256" key="2">
    <source>
        <dbReference type="ARBA" id="ARBA00022737"/>
    </source>
</evidence>
<evidence type="ECO:0000256" key="6">
    <source>
        <dbReference type="ARBA" id="ARBA00023306"/>
    </source>
</evidence>
<dbReference type="GO" id="GO:0045842">
    <property type="term" value="P:positive regulation of mitotic metaphase/anaphase transition"/>
    <property type="evidence" value="ECO:0007669"/>
    <property type="project" value="TreeGrafter"/>
</dbReference>
<evidence type="ECO:0000256" key="5">
    <source>
        <dbReference type="ARBA" id="ARBA00022803"/>
    </source>
</evidence>
<dbReference type="SMART" id="SM00028">
    <property type="entry name" value="TPR"/>
    <property type="match status" value="5"/>
</dbReference>
<dbReference type="Pfam" id="PF13181">
    <property type="entry name" value="TPR_8"/>
    <property type="match status" value="2"/>
</dbReference>
<evidence type="ECO:0000256" key="3">
    <source>
        <dbReference type="ARBA" id="ARBA00022776"/>
    </source>
</evidence>
<comment type="caution">
    <text evidence="9">The sequence shown here is derived from an EMBL/GenBank/DDBJ whole genome shotgun (WGS) entry which is preliminary data.</text>
</comment>
<dbReference type="GO" id="GO:0031145">
    <property type="term" value="P:anaphase-promoting complex-dependent catabolic process"/>
    <property type="evidence" value="ECO:0007669"/>
    <property type="project" value="TreeGrafter"/>
</dbReference>
<dbReference type="PANTHER" id="PTHR12558">
    <property type="entry name" value="CELL DIVISION CYCLE 16,23,27"/>
    <property type="match status" value="1"/>
</dbReference>
<dbReference type="GO" id="GO:0005680">
    <property type="term" value="C:anaphase-promoting complex"/>
    <property type="evidence" value="ECO:0007669"/>
    <property type="project" value="InterPro"/>
</dbReference>
<keyword evidence="5 7" id="KW-0802">TPR repeat</keyword>
<sequence>MNEINQLRSHLRSSISTLSSLKLYQAAKWSAEALNGMKIDDDEESDVDLIQDEETTPIPTIYQIRLNSKDHDQFELAKTYFDCKEFDRCYTILKNSTNSNCIFLKLYSLLISGDLKREQESEGALGSNDLNSSNKSIPIILKEIESLFNKDKSYKKNPFINYLYGITLLKQKSTSLAQDALITSLKQFPFNWSCWLELIHSISNIDEALNIFQNLESFFHQSFPNSTKFSELIMIKLGKLNCLQEFFQQTPELYNQLNELLEIFPIFSFIKIQKALISYHALEYTECELIFDDILTNDPLRLDDMDLYSNILYVMQKRSKLSYLAQLACSIDKFRPETCCIVANYYSLKFEHEKAIMYYRRALVLNRNCLSAWTLMGHEFVELKNTHAAIESYRRAVDTNQKDFKAWYGLGQAYEILDMHLYSLYYYQKACYLKPLDSRIWQALGNCYDKLSKFKDSIKCYKKSLFLNNNSEISKDVTILFRIAKIFENLNELSNCYEFMKQVLNEELENNQKNDLTSQARLWLAKYEQNLGNWENAYFYAMDMNSGTSQEIEEAKMIAREAKNKMNGITR</sequence>
<dbReference type="HOGENOM" id="CLU_018320_2_1_1"/>
<organism evidence="9 10">
    <name type="scientific">Wickerhamomyces ciferrii (strain ATCC 14091 / BCRC 22168 / CBS 111 / JCM 3599 / NBRC 0793 / NRRL Y-1031 F-60-10)</name>
    <name type="common">Yeast</name>
    <name type="synonym">Pichia ciferrii</name>
    <dbReference type="NCBI Taxonomy" id="1206466"/>
    <lineage>
        <taxon>Eukaryota</taxon>
        <taxon>Fungi</taxon>
        <taxon>Dikarya</taxon>
        <taxon>Ascomycota</taxon>
        <taxon>Saccharomycotina</taxon>
        <taxon>Saccharomycetes</taxon>
        <taxon>Phaffomycetales</taxon>
        <taxon>Wickerhamomycetaceae</taxon>
        <taxon>Wickerhamomyces</taxon>
    </lineage>
</organism>
<keyword evidence="4" id="KW-0833">Ubl conjugation pathway</keyword>
<keyword evidence="2" id="KW-0677">Repeat</keyword>
<dbReference type="PROSITE" id="PS50005">
    <property type="entry name" value="TPR"/>
    <property type="match status" value="2"/>
</dbReference>
<proteinExistence type="predicted"/>
<dbReference type="InParanoid" id="K0KHJ2"/>
<dbReference type="InterPro" id="IPR011990">
    <property type="entry name" value="TPR-like_helical_dom_sf"/>
</dbReference>
<keyword evidence="3" id="KW-0498">Mitosis</keyword>
<keyword evidence="10" id="KW-1185">Reference proteome</keyword>
<feature type="repeat" description="TPR" evidence="7">
    <location>
        <begin position="370"/>
        <end position="403"/>
    </location>
</feature>
<dbReference type="Proteomes" id="UP000009328">
    <property type="component" value="Unassembled WGS sequence"/>
</dbReference>
<evidence type="ECO:0000256" key="4">
    <source>
        <dbReference type="ARBA" id="ARBA00022786"/>
    </source>
</evidence>
<dbReference type="FunCoup" id="K0KHJ2">
    <property type="interactions" value="1089"/>
</dbReference>
<name>K0KHJ2_WICCF</name>
<dbReference type="PANTHER" id="PTHR12558:SF10">
    <property type="entry name" value="CELL DIVISION CYCLE PROTEIN 23 HOMOLOG"/>
    <property type="match status" value="1"/>
</dbReference>
<evidence type="ECO:0000259" key="8">
    <source>
        <dbReference type="Pfam" id="PF04049"/>
    </source>
</evidence>
<dbReference type="InterPro" id="IPR007192">
    <property type="entry name" value="APC8"/>
</dbReference>
<dbReference type="AlphaFoldDB" id="K0KHJ2"/>
<feature type="domain" description="Cdc23" evidence="8">
    <location>
        <begin position="6"/>
        <end position="275"/>
    </location>
</feature>
<evidence type="ECO:0000313" key="10">
    <source>
        <dbReference type="Proteomes" id="UP000009328"/>
    </source>
</evidence>
<dbReference type="EMBL" id="CAIF01000002">
    <property type="protein sequence ID" value="CCH40638.1"/>
    <property type="molecule type" value="Genomic_DNA"/>
</dbReference>
<dbReference type="Gene3D" id="1.25.40.10">
    <property type="entry name" value="Tetratricopeptide repeat domain"/>
    <property type="match status" value="3"/>
</dbReference>
<accession>K0KHJ2</accession>
<gene>
    <name evidence="9" type="ORF">BN7_172</name>
</gene>
<keyword evidence="1" id="KW-0132">Cell division</keyword>
<evidence type="ECO:0000256" key="1">
    <source>
        <dbReference type="ARBA" id="ARBA00022618"/>
    </source>
</evidence>
<dbReference type="Pfam" id="PF04049">
    <property type="entry name" value="ANAPC8"/>
    <property type="match status" value="1"/>
</dbReference>
<dbReference type="SUPFAM" id="SSF48452">
    <property type="entry name" value="TPR-like"/>
    <property type="match status" value="1"/>
</dbReference>
<dbReference type="InterPro" id="IPR019734">
    <property type="entry name" value="TPR_rpt"/>
</dbReference>
<keyword evidence="6" id="KW-0131">Cell cycle</keyword>
<dbReference type="eggNOG" id="KOG1155">
    <property type="taxonomic scope" value="Eukaryota"/>
</dbReference>
<dbReference type="GO" id="GO:0051301">
    <property type="term" value="P:cell division"/>
    <property type="evidence" value="ECO:0007669"/>
    <property type="project" value="UniProtKB-KW"/>
</dbReference>
<feature type="repeat" description="TPR" evidence="7">
    <location>
        <begin position="438"/>
        <end position="471"/>
    </location>
</feature>
<reference evidence="9 10" key="1">
    <citation type="journal article" date="2012" name="Eukaryot. Cell">
        <title>Draft genome sequence of Wickerhamomyces ciferrii NRRL Y-1031 F-60-10.</title>
        <authorList>
            <person name="Schneider J."/>
            <person name="Andrea H."/>
            <person name="Blom J."/>
            <person name="Jaenicke S."/>
            <person name="Ruckert C."/>
            <person name="Schorsch C."/>
            <person name="Szczepanowski R."/>
            <person name="Farwick M."/>
            <person name="Goesmann A."/>
            <person name="Puhler A."/>
            <person name="Schaffer S."/>
            <person name="Tauch A."/>
            <person name="Kohler T."/>
            <person name="Brinkrolf K."/>
        </authorList>
    </citation>
    <scope>NUCLEOTIDE SEQUENCE [LARGE SCALE GENOMIC DNA]</scope>
    <source>
        <strain evidence="10">ATCC 14091 / BCRC 22168 / CBS 111 / JCM 3599 / NBRC 0793 / NRRL Y-1031 F-60-10</strain>
    </source>
</reference>
<dbReference type="STRING" id="1206466.K0KHJ2"/>
<dbReference type="GO" id="GO:0016567">
    <property type="term" value="P:protein ubiquitination"/>
    <property type="evidence" value="ECO:0007669"/>
    <property type="project" value="TreeGrafter"/>
</dbReference>
<evidence type="ECO:0000256" key="7">
    <source>
        <dbReference type="PROSITE-ProRule" id="PRU00339"/>
    </source>
</evidence>